<sequence length="129" mass="14587">MLNMDGSKPIYVQIAEWIETEIIDGTLSPDEKVYSQYQLAEIFTINPATAGKGLTLLLEAEVVYKRRGLGMFVEPDARDKLLSKRKEDTLRRLIRELLNEATLLGVDDSHLLSMIEAERGKRGNKHDGN</sequence>
<protein>
    <submittedName>
        <fullName evidence="5">DNA-binding transcriptional regulator YhcF (GntR family)</fullName>
    </submittedName>
</protein>
<evidence type="ECO:0000256" key="1">
    <source>
        <dbReference type="ARBA" id="ARBA00023015"/>
    </source>
</evidence>
<dbReference type="EMBL" id="JBEPME010000001">
    <property type="protein sequence ID" value="MET3655237.1"/>
    <property type="molecule type" value="Genomic_DNA"/>
</dbReference>
<keyword evidence="1" id="KW-0805">Transcription regulation</keyword>
<dbReference type="Gene3D" id="1.10.10.10">
    <property type="entry name" value="Winged helix-like DNA-binding domain superfamily/Winged helix DNA-binding domain"/>
    <property type="match status" value="1"/>
</dbReference>
<dbReference type="GO" id="GO:0003677">
    <property type="term" value="F:DNA binding"/>
    <property type="evidence" value="ECO:0007669"/>
    <property type="project" value="UniProtKB-KW"/>
</dbReference>
<proteinExistence type="predicted"/>
<dbReference type="InterPro" id="IPR000524">
    <property type="entry name" value="Tscrpt_reg_HTH_GntR"/>
</dbReference>
<evidence type="ECO:0000313" key="5">
    <source>
        <dbReference type="EMBL" id="MET3655237.1"/>
    </source>
</evidence>
<dbReference type="InterPro" id="IPR036388">
    <property type="entry name" value="WH-like_DNA-bd_sf"/>
</dbReference>
<evidence type="ECO:0000256" key="3">
    <source>
        <dbReference type="ARBA" id="ARBA00023163"/>
    </source>
</evidence>
<dbReference type="PROSITE" id="PS50949">
    <property type="entry name" value="HTH_GNTR"/>
    <property type="match status" value="1"/>
</dbReference>
<dbReference type="PANTHER" id="PTHR38445">
    <property type="entry name" value="HTH-TYPE TRANSCRIPTIONAL REPRESSOR YTRA"/>
    <property type="match status" value="1"/>
</dbReference>
<dbReference type="InterPro" id="IPR036390">
    <property type="entry name" value="WH_DNA-bd_sf"/>
</dbReference>
<name>A0ABV2K2D4_SPOPS</name>
<evidence type="ECO:0000313" key="6">
    <source>
        <dbReference type="Proteomes" id="UP001549104"/>
    </source>
</evidence>
<keyword evidence="2 5" id="KW-0238">DNA-binding</keyword>
<dbReference type="SUPFAM" id="SSF46785">
    <property type="entry name" value="Winged helix' DNA-binding domain"/>
    <property type="match status" value="1"/>
</dbReference>
<evidence type="ECO:0000259" key="4">
    <source>
        <dbReference type="PROSITE" id="PS50949"/>
    </source>
</evidence>
<dbReference type="PANTHER" id="PTHR38445:SF10">
    <property type="entry name" value="GNTR-FAMILY TRANSCRIPTIONAL REGULATOR"/>
    <property type="match status" value="1"/>
</dbReference>
<gene>
    <name evidence="5" type="ORF">ABIC55_000321</name>
</gene>
<feature type="domain" description="HTH gntR-type" evidence="4">
    <location>
        <begin position="8"/>
        <end position="76"/>
    </location>
</feature>
<evidence type="ECO:0000256" key="2">
    <source>
        <dbReference type="ARBA" id="ARBA00023125"/>
    </source>
</evidence>
<keyword evidence="3" id="KW-0804">Transcription</keyword>
<dbReference type="Proteomes" id="UP001549104">
    <property type="component" value="Unassembled WGS sequence"/>
</dbReference>
<accession>A0ABV2K2D4</accession>
<organism evidence="5 6">
    <name type="scientific">Sporosarcina psychrophila</name>
    <name type="common">Bacillus psychrophilus</name>
    <dbReference type="NCBI Taxonomy" id="1476"/>
    <lineage>
        <taxon>Bacteria</taxon>
        <taxon>Bacillati</taxon>
        <taxon>Bacillota</taxon>
        <taxon>Bacilli</taxon>
        <taxon>Bacillales</taxon>
        <taxon>Caryophanaceae</taxon>
        <taxon>Sporosarcina</taxon>
    </lineage>
</organism>
<comment type="caution">
    <text evidence="5">The sequence shown here is derived from an EMBL/GenBank/DDBJ whole genome shotgun (WGS) entry which is preliminary data.</text>
</comment>
<reference evidence="5 6" key="1">
    <citation type="submission" date="2024-06" db="EMBL/GenBank/DDBJ databases">
        <title>Sorghum-associated microbial communities from plants grown in Nebraska, USA.</title>
        <authorList>
            <person name="Schachtman D."/>
        </authorList>
    </citation>
    <scope>NUCLEOTIDE SEQUENCE [LARGE SCALE GENOMIC DNA]</scope>
    <source>
        <strain evidence="5 6">1288</strain>
    </source>
</reference>
<keyword evidence="6" id="KW-1185">Reference proteome</keyword>